<dbReference type="OrthoDB" id="9602at2157"/>
<feature type="binding site" evidence="14">
    <location>
        <begin position="87"/>
        <end position="97"/>
    </location>
    <ligand>
        <name>ATP</name>
        <dbReference type="ChEBI" id="CHEBI:30616"/>
    </ligand>
</feature>
<sequence length="292" mass="31070" precursor="true">MTYTGHAYALGAGTIVNAIATWKGAAFAVDLKTFADVKISKGKGKISGSIQGQPGADTRLIERTVELVLQYFDVQMQGSVETRSEIPLASGLKSSSAAANATALATLEALGEEMKPLEVVKLGVEAALDVGVSITGAFDDACASFFGGIVVTDNKLKELERREEKEMDVVIFVPDRKAFSSNTNVSRSRVIASWVEMAYSLALEGKYEEAMTLNGFLYCSALGFDTEPMMLALESGVKGVTLSGTGPSYVALVDPVSGPILKESWSQLEISGSLISTKIYNKEAKKLAGREQ</sequence>
<protein>
    <recommendedName>
        <fullName evidence="5 14">Shikimate kinase</fullName>
        <shortName evidence="14">SK</shortName>
        <ecNumber evidence="4 14">2.7.1.71</ecNumber>
    </recommendedName>
</protein>
<gene>
    <name evidence="14" type="primary">aroK</name>
    <name evidence="16" type="ordered locus">Metho_0727</name>
</gene>
<dbReference type="GO" id="GO:0009423">
    <property type="term" value="P:chorismate biosynthetic process"/>
    <property type="evidence" value="ECO:0007669"/>
    <property type="project" value="UniProtKB-UniRule"/>
</dbReference>
<evidence type="ECO:0000256" key="6">
    <source>
        <dbReference type="ARBA" id="ARBA00022490"/>
    </source>
</evidence>
<dbReference type="Proteomes" id="UP000010866">
    <property type="component" value="Chromosome"/>
</dbReference>
<keyword evidence="12 14" id="KW-0057">Aromatic amino acid biosynthesis</keyword>
<comment type="similarity">
    <text evidence="3 14">Belongs to the GHMP kinase family. Archaeal shikimate kinase subfamily.</text>
</comment>
<evidence type="ECO:0000256" key="3">
    <source>
        <dbReference type="ARBA" id="ARBA00010202"/>
    </source>
</evidence>
<dbReference type="PIRSF" id="PIRSF005758">
    <property type="entry name" value="Shikimt_kin_arch"/>
    <property type="match status" value="1"/>
</dbReference>
<evidence type="ECO:0000256" key="9">
    <source>
        <dbReference type="ARBA" id="ARBA00022741"/>
    </source>
</evidence>
<dbReference type="Gene3D" id="3.30.230.10">
    <property type="match status" value="1"/>
</dbReference>
<accession>L0KU76</accession>
<keyword evidence="10 14" id="KW-0418">Kinase</keyword>
<keyword evidence="17" id="KW-1185">Reference proteome</keyword>
<evidence type="ECO:0000313" key="16">
    <source>
        <dbReference type="EMBL" id="AGB48977.1"/>
    </source>
</evidence>
<comment type="subcellular location">
    <subcellularLocation>
        <location evidence="1 14">Cytoplasm</location>
    </subcellularLocation>
</comment>
<evidence type="ECO:0000256" key="5">
    <source>
        <dbReference type="ARBA" id="ARBA00013853"/>
    </source>
</evidence>
<dbReference type="GO" id="GO:0004765">
    <property type="term" value="F:shikimate kinase activity"/>
    <property type="evidence" value="ECO:0007669"/>
    <property type="project" value="UniProtKB-UniRule"/>
</dbReference>
<dbReference type="AlphaFoldDB" id="L0KU76"/>
<comment type="catalytic activity">
    <reaction evidence="13 14">
        <text>shikimate + ATP = 3-phosphoshikimate + ADP + H(+)</text>
        <dbReference type="Rhea" id="RHEA:13121"/>
        <dbReference type="ChEBI" id="CHEBI:15378"/>
        <dbReference type="ChEBI" id="CHEBI:30616"/>
        <dbReference type="ChEBI" id="CHEBI:36208"/>
        <dbReference type="ChEBI" id="CHEBI:145989"/>
        <dbReference type="ChEBI" id="CHEBI:456216"/>
        <dbReference type="EC" id="2.7.1.71"/>
    </reaction>
</comment>
<dbReference type="HAMAP" id="MF_00370">
    <property type="entry name" value="Shik_kinase_arch"/>
    <property type="match status" value="1"/>
</dbReference>
<dbReference type="InterPro" id="IPR006204">
    <property type="entry name" value="GHMP_kinase_N_dom"/>
</dbReference>
<name>L0KU76_METHD</name>
<keyword evidence="6 14" id="KW-0963">Cytoplasm</keyword>
<dbReference type="GO" id="GO:0008652">
    <property type="term" value="P:amino acid biosynthetic process"/>
    <property type="evidence" value="ECO:0007669"/>
    <property type="project" value="UniProtKB-KW"/>
</dbReference>
<evidence type="ECO:0000256" key="7">
    <source>
        <dbReference type="ARBA" id="ARBA00022605"/>
    </source>
</evidence>
<dbReference type="InterPro" id="IPR020568">
    <property type="entry name" value="Ribosomal_Su5_D2-typ_SF"/>
</dbReference>
<evidence type="ECO:0000256" key="13">
    <source>
        <dbReference type="ARBA" id="ARBA00048567"/>
    </source>
</evidence>
<evidence type="ECO:0000256" key="12">
    <source>
        <dbReference type="ARBA" id="ARBA00023141"/>
    </source>
</evidence>
<dbReference type="EC" id="2.7.1.71" evidence="4 14"/>
<dbReference type="NCBIfam" id="TIGR01920">
    <property type="entry name" value="Shik_kin_archae"/>
    <property type="match status" value="1"/>
</dbReference>
<dbReference type="STRING" id="867904.Metho_0727"/>
<keyword evidence="9 14" id="KW-0547">Nucleotide-binding</keyword>
<evidence type="ECO:0000256" key="2">
    <source>
        <dbReference type="ARBA" id="ARBA00004842"/>
    </source>
</evidence>
<dbReference type="GeneID" id="14407940"/>
<reference evidence="16 17" key="1">
    <citation type="submission" date="2012-02" db="EMBL/GenBank/DDBJ databases">
        <title>Complete sequence of chromosome of Methanomethylovorans hollandica DSM 15978.</title>
        <authorList>
            <person name="Lucas S."/>
            <person name="Copeland A."/>
            <person name="Lapidus A."/>
            <person name="Glavina del Rio T."/>
            <person name="Dalin E."/>
            <person name="Tice H."/>
            <person name="Bruce D."/>
            <person name="Goodwin L."/>
            <person name="Pitluck S."/>
            <person name="Peters L."/>
            <person name="Mikhailova N."/>
            <person name="Held B."/>
            <person name="Kyrpides N."/>
            <person name="Mavromatis K."/>
            <person name="Ivanova N."/>
            <person name="Brettin T."/>
            <person name="Detter J.C."/>
            <person name="Han C."/>
            <person name="Larimer F."/>
            <person name="Land M."/>
            <person name="Hauser L."/>
            <person name="Markowitz V."/>
            <person name="Cheng J.-F."/>
            <person name="Hugenholtz P."/>
            <person name="Woyke T."/>
            <person name="Wu D."/>
            <person name="Spring S."/>
            <person name="Schroeder M."/>
            <person name="Brambilla E."/>
            <person name="Klenk H.-P."/>
            <person name="Eisen J.A."/>
        </authorList>
    </citation>
    <scope>NUCLEOTIDE SEQUENCE [LARGE SCALE GENOMIC DNA]</scope>
    <source>
        <strain evidence="17">DSM 15978 / NBRC 107637 / DMS1</strain>
    </source>
</reference>
<dbReference type="PANTHER" id="PTHR20861">
    <property type="entry name" value="HOMOSERINE/4-DIPHOSPHOCYTIDYL-2-C-METHYL-D-ERYTHRITOL KINASE"/>
    <property type="match status" value="1"/>
</dbReference>
<dbReference type="InterPro" id="IPR014721">
    <property type="entry name" value="Ribsml_uS5_D2-typ_fold_subgr"/>
</dbReference>
<dbReference type="SUPFAM" id="SSF54211">
    <property type="entry name" value="Ribosomal protein S5 domain 2-like"/>
    <property type="match status" value="1"/>
</dbReference>
<keyword evidence="8 14" id="KW-0808">Transferase</keyword>
<dbReference type="Pfam" id="PF00288">
    <property type="entry name" value="GHMP_kinases_N"/>
    <property type="match status" value="1"/>
</dbReference>
<evidence type="ECO:0000256" key="8">
    <source>
        <dbReference type="ARBA" id="ARBA00022679"/>
    </source>
</evidence>
<evidence type="ECO:0000259" key="15">
    <source>
        <dbReference type="Pfam" id="PF00288"/>
    </source>
</evidence>
<dbReference type="EMBL" id="CP003362">
    <property type="protein sequence ID" value="AGB48977.1"/>
    <property type="molecule type" value="Genomic_DNA"/>
</dbReference>
<evidence type="ECO:0000256" key="1">
    <source>
        <dbReference type="ARBA" id="ARBA00004496"/>
    </source>
</evidence>
<dbReference type="GO" id="GO:0009073">
    <property type="term" value="P:aromatic amino acid family biosynthetic process"/>
    <property type="evidence" value="ECO:0007669"/>
    <property type="project" value="UniProtKB-KW"/>
</dbReference>
<dbReference type="HOGENOM" id="CLU_073768_0_0_2"/>
<evidence type="ECO:0000256" key="14">
    <source>
        <dbReference type="HAMAP-Rule" id="MF_00370"/>
    </source>
</evidence>
<proteinExistence type="inferred from homology"/>
<keyword evidence="11 14" id="KW-0067">ATP-binding</keyword>
<dbReference type="InterPro" id="IPR010189">
    <property type="entry name" value="SK_arc"/>
</dbReference>
<evidence type="ECO:0000313" key="17">
    <source>
        <dbReference type="Proteomes" id="UP000010866"/>
    </source>
</evidence>
<comment type="pathway">
    <text evidence="2 14">Metabolic intermediate biosynthesis; chorismate biosynthesis; chorismate from D-erythrose 4-phosphate and phosphoenolpyruvate: step 5/7.</text>
</comment>
<evidence type="ECO:0000256" key="10">
    <source>
        <dbReference type="ARBA" id="ARBA00022777"/>
    </source>
</evidence>
<dbReference type="KEGG" id="mhz:Metho_0727"/>
<feature type="domain" description="GHMP kinase N-terminal" evidence="15">
    <location>
        <begin position="60"/>
        <end position="148"/>
    </location>
</feature>
<organism evidence="16 17">
    <name type="scientific">Methanomethylovorans hollandica (strain DSM 15978 / NBRC 107637 / DMS1)</name>
    <dbReference type="NCBI Taxonomy" id="867904"/>
    <lineage>
        <taxon>Archaea</taxon>
        <taxon>Methanobacteriati</taxon>
        <taxon>Methanobacteriota</taxon>
        <taxon>Stenosarchaea group</taxon>
        <taxon>Methanomicrobia</taxon>
        <taxon>Methanosarcinales</taxon>
        <taxon>Methanosarcinaceae</taxon>
        <taxon>Methanomethylovorans</taxon>
    </lineage>
</organism>
<keyword evidence="7 14" id="KW-0028">Amino-acid biosynthesis</keyword>
<dbReference type="GO" id="GO:0005524">
    <property type="term" value="F:ATP binding"/>
    <property type="evidence" value="ECO:0007669"/>
    <property type="project" value="UniProtKB-UniRule"/>
</dbReference>
<evidence type="ECO:0000256" key="11">
    <source>
        <dbReference type="ARBA" id="ARBA00022840"/>
    </source>
</evidence>
<dbReference type="UniPathway" id="UPA00053">
    <property type="reaction ID" value="UER00088"/>
</dbReference>
<dbReference type="PANTHER" id="PTHR20861:SF3">
    <property type="entry name" value="SHIKIMATE KINASE"/>
    <property type="match status" value="1"/>
</dbReference>
<dbReference type="RefSeq" id="WP_015324145.1">
    <property type="nucleotide sequence ID" value="NC_019977.1"/>
</dbReference>
<dbReference type="GO" id="GO:0005737">
    <property type="term" value="C:cytoplasm"/>
    <property type="evidence" value="ECO:0007669"/>
    <property type="project" value="UniProtKB-SubCell"/>
</dbReference>
<evidence type="ECO:0000256" key="4">
    <source>
        <dbReference type="ARBA" id="ARBA00012154"/>
    </source>
</evidence>